<dbReference type="InterPro" id="IPR000868">
    <property type="entry name" value="Isochorismatase-like_dom"/>
</dbReference>
<dbReference type="PANTHER" id="PTHR14119">
    <property type="entry name" value="HYDROLASE"/>
    <property type="match status" value="1"/>
</dbReference>
<dbReference type="Pfam" id="PF00857">
    <property type="entry name" value="Isochorismatase"/>
    <property type="match status" value="1"/>
</dbReference>
<dbReference type="GO" id="GO:0016787">
    <property type="term" value="F:hydrolase activity"/>
    <property type="evidence" value="ECO:0007669"/>
    <property type="project" value="UniProtKB-KW"/>
</dbReference>
<dbReference type="PANTHER" id="PTHR14119:SF3">
    <property type="entry name" value="ISOCHORISMATASE DOMAIN-CONTAINING PROTEIN 2"/>
    <property type="match status" value="1"/>
</dbReference>
<dbReference type="InterPro" id="IPR036380">
    <property type="entry name" value="Isochorismatase-like_sf"/>
</dbReference>
<dbReference type="CDD" id="cd01012">
    <property type="entry name" value="YcaC_related"/>
    <property type="match status" value="1"/>
</dbReference>
<dbReference type="EMBL" id="JAJEKE010000002">
    <property type="protein sequence ID" value="MCQ1528897.1"/>
    <property type="molecule type" value="Genomic_DNA"/>
</dbReference>
<evidence type="ECO:0000313" key="3">
    <source>
        <dbReference type="Proteomes" id="UP001651880"/>
    </source>
</evidence>
<gene>
    <name evidence="2" type="ORF">LJD61_04965</name>
</gene>
<dbReference type="InterPro" id="IPR050993">
    <property type="entry name" value="Isochorismatase_domain"/>
</dbReference>
<dbReference type="RefSeq" id="WP_255226410.1">
    <property type="nucleotide sequence ID" value="NZ_JAJEKE010000002.1"/>
</dbReference>
<reference evidence="2 3" key="1">
    <citation type="submission" date="2021-10" db="EMBL/GenBank/DDBJ databases">
        <title>Lutispora strain m25 sp. nov., a thermophilic, non-spore-forming bacterium isolated from a lab-scale methanogenic bioreactor digesting anaerobic sludge.</title>
        <authorList>
            <person name="El Houari A."/>
            <person name="Mcdonald J."/>
        </authorList>
    </citation>
    <scope>NUCLEOTIDE SEQUENCE [LARGE SCALE GENOMIC DNA]</scope>
    <source>
        <strain evidence="3">m25</strain>
    </source>
</reference>
<dbReference type="Proteomes" id="UP001651880">
    <property type="component" value="Unassembled WGS sequence"/>
</dbReference>
<sequence>MDKYYLNREEAVLVIIDIQERLVPAMDRGERAIRNTNVLISMAKDMDIPIIVTEQYPKGLGSTVPQIEENLEGAGRFEKNTFSGCTEGVMASLHESGRKKVIITGMETHVCVFQTVRELLKQGYHVFAAADAVCSRTEENYNNGLSLMREMGAVVSNTETILFDLLKEAGTPQFKALSKLIR</sequence>
<feature type="domain" description="Isochorismatase-like" evidence="1">
    <location>
        <begin position="12"/>
        <end position="159"/>
    </location>
</feature>
<comment type="caution">
    <text evidence="2">The sequence shown here is derived from an EMBL/GenBank/DDBJ whole genome shotgun (WGS) entry which is preliminary data.</text>
</comment>
<name>A0ABT1NCB5_9FIRM</name>
<keyword evidence="2" id="KW-0378">Hydrolase</keyword>
<keyword evidence="3" id="KW-1185">Reference proteome</keyword>
<dbReference type="SUPFAM" id="SSF52499">
    <property type="entry name" value="Isochorismatase-like hydrolases"/>
    <property type="match status" value="1"/>
</dbReference>
<accession>A0ABT1NCB5</accession>
<proteinExistence type="predicted"/>
<protein>
    <submittedName>
        <fullName evidence="2">Hydrolase</fullName>
    </submittedName>
</protein>
<organism evidence="2 3">
    <name type="scientific">Lutispora saccharofermentans</name>
    <dbReference type="NCBI Taxonomy" id="3024236"/>
    <lineage>
        <taxon>Bacteria</taxon>
        <taxon>Bacillati</taxon>
        <taxon>Bacillota</taxon>
        <taxon>Clostridia</taxon>
        <taxon>Lutisporales</taxon>
        <taxon>Lutisporaceae</taxon>
        <taxon>Lutispora</taxon>
    </lineage>
</organism>
<dbReference type="Gene3D" id="3.40.50.850">
    <property type="entry name" value="Isochorismatase-like"/>
    <property type="match status" value="1"/>
</dbReference>
<evidence type="ECO:0000259" key="1">
    <source>
        <dbReference type="Pfam" id="PF00857"/>
    </source>
</evidence>
<evidence type="ECO:0000313" key="2">
    <source>
        <dbReference type="EMBL" id="MCQ1528897.1"/>
    </source>
</evidence>